<gene>
    <name evidence="1" type="ORF">ENT52_00270</name>
</gene>
<reference evidence="1" key="1">
    <citation type="journal article" date="2020" name="mSystems">
        <title>Genome- and Community-Level Interaction Insights into Carbon Utilization and Element Cycling Functions of Hydrothermarchaeota in Hydrothermal Sediment.</title>
        <authorList>
            <person name="Zhou Z."/>
            <person name="Liu Y."/>
            <person name="Xu W."/>
            <person name="Pan J."/>
            <person name="Luo Z.H."/>
            <person name="Li M."/>
        </authorList>
    </citation>
    <scope>NUCLEOTIDE SEQUENCE [LARGE SCALE GENOMIC DNA]</scope>
    <source>
        <strain evidence="1">SpSt-587</strain>
    </source>
</reference>
<evidence type="ECO:0000313" key="1">
    <source>
        <dbReference type="EMBL" id="HGT82159.1"/>
    </source>
</evidence>
<dbReference type="EMBL" id="DSYZ01000009">
    <property type="protein sequence ID" value="HGT82159.1"/>
    <property type="molecule type" value="Genomic_DNA"/>
</dbReference>
<accession>A0A7J3M053</accession>
<name>A0A7J3M053_ARCFL</name>
<organism evidence="1">
    <name type="scientific">Archaeoglobus fulgidus</name>
    <dbReference type="NCBI Taxonomy" id="2234"/>
    <lineage>
        <taxon>Archaea</taxon>
        <taxon>Methanobacteriati</taxon>
        <taxon>Methanobacteriota</taxon>
        <taxon>Archaeoglobi</taxon>
        <taxon>Archaeoglobales</taxon>
        <taxon>Archaeoglobaceae</taxon>
        <taxon>Archaeoglobus</taxon>
    </lineage>
</organism>
<proteinExistence type="predicted"/>
<sequence>MSPIGEEAERAKLTMKPFCELGDTSHVDRSPEERAIACNDSGATQTWHNSPGVNCSECAKRAMKSSVTPGKQNFPISTESTVLKVLRLLL</sequence>
<protein>
    <submittedName>
        <fullName evidence="1">Uncharacterized protein</fullName>
    </submittedName>
</protein>
<dbReference type="AlphaFoldDB" id="A0A7J3M053"/>
<comment type="caution">
    <text evidence="1">The sequence shown here is derived from an EMBL/GenBank/DDBJ whole genome shotgun (WGS) entry which is preliminary data.</text>
</comment>